<comment type="caution">
    <text evidence="1">The sequence shown here is derived from an EMBL/GenBank/DDBJ whole genome shotgun (WGS) entry which is preliminary data.</text>
</comment>
<dbReference type="AlphaFoldDB" id="A0A9W4WU23"/>
<dbReference type="OrthoDB" id="6359816at2759"/>
<sequence length="189" mass="22322">MLKKPNITYTGEINLTNKLGEVLELFIASYELFELFQHVQDSLNEKYINWIQQNFFRVLHTVFKLIGCKTLQDYCLESISASKYFPSLDKEILFDLLKRDDLQVEEIVTPGLEFKGNDLAKWSQENFEKLKEKLSQYITLIRFVGISRIEFFDKVLPYKAAIPLKIYEEVEEYHYTILKSTTLPLTQED</sequence>
<organism evidence="1 2">
    <name type="scientific">Funneliformis geosporum</name>
    <dbReference type="NCBI Taxonomy" id="1117311"/>
    <lineage>
        <taxon>Eukaryota</taxon>
        <taxon>Fungi</taxon>
        <taxon>Fungi incertae sedis</taxon>
        <taxon>Mucoromycota</taxon>
        <taxon>Glomeromycotina</taxon>
        <taxon>Glomeromycetes</taxon>
        <taxon>Glomerales</taxon>
        <taxon>Glomeraceae</taxon>
        <taxon>Funneliformis</taxon>
    </lineage>
</organism>
<gene>
    <name evidence="1" type="ORF">FWILDA_LOCUS12319</name>
</gene>
<evidence type="ECO:0000313" key="1">
    <source>
        <dbReference type="EMBL" id="CAI2185922.1"/>
    </source>
</evidence>
<dbReference type="Gene3D" id="1.25.40.420">
    <property type="match status" value="1"/>
</dbReference>
<reference evidence="1" key="1">
    <citation type="submission" date="2022-08" db="EMBL/GenBank/DDBJ databases">
        <authorList>
            <person name="Kallberg Y."/>
            <person name="Tangrot J."/>
            <person name="Rosling A."/>
        </authorList>
    </citation>
    <scope>NUCLEOTIDE SEQUENCE</scope>
    <source>
        <strain evidence="1">Wild A</strain>
    </source>
</reference>
<proteinExistence type="predicted"/>
<dbReference type="EMBL" id="CAMKVN010003921">
    <property type="protein sequence ID" value="CAI2185922.1"/>
    <property type="molecule type" value="Genomic_DNA"/>
</dbReference>
<protein>
    <submittedName>
        <fullName evidence="1">7773_t:CDS:1</fullName>
    </submittedName>
</protein>
<keyword evidence="2" id="KW-1185">Reference proteome</keyword>
<accession>A0A9W4WU23</accession>
<name>A0A9W4WU23_9GLOM</name>
<dbReference type="Proteomes" id="UP001153678">
    <property type="component" value="Unassembled WGS sequence"/>
</dbReference>
<evidence type="ECO:0000313" key="2">
    <source>
        <dbReference type="Proteomes" id="UP001153678"/>
    </source>
</evidence>